<sequence>MVTSTPNEKFNILRCSQLPYPKPGVNVTTTCISACVDVMKNDMVLKKGTNMNEKWLDRVTKDLEKRTREVRGASNEVEKQQEDGMKAKYNNLTLRMENTLMDMSKALNYPTSQFEGGEELEKAMKKARVGLSTSFMEK</sequence>
<dbReference type="AlphaFoldDB" id="A2Q4M2"/>
<proteinExistence type="predicted"/>
<evidence type="ECO:0000256" key="1">
    <source>
        <dbReference type="SAM" id="Coils"/>
    </source>
</evidence>
<organism evidence="2">
    <name type="scientific">Medicago truncatula</name>
    <name type="common">Barrel medic</name>
    <name type="synonym">Medicago tribuloides</name>
    <dbReference type="NCBI Taxonomy" id="3880"/>
    <lineage>
        <taxon>Eukaryota</taxon>
        <taxon>Viridiplantae</taxon>
        <taxon>Streptophyta</taxon>
        <taxon>Embryophyta</taxon>
        <taxon>Tracheophyta</taxon>
        <taxon>Spermatophyta</taxon>
        <taxon>Magnoliopsida</taxon>
        <taxon>eudicotyledons</taxon>
        <taxon>Gunneridae</taxon>
        <taxon>Pentapetalae</taxon>
        <taxon>rosids</taxon>
        <taxon>fabids</taxon>
        <taxon>Fabales</taxon>
        <taxon>Fabaceae</taxon>
        <taxon>Papilionoideae</taxon>
        <taxon>50 kb inversion clade</taxon>
        <taxon>NPAAA clade</taxon>
        <taxon>Hologalegina</taxon>
        <taxon>IRL clade</taxon>
        <taxon>Trifolieae</taxon>
        <taxon>Medicago</taxon>
    </lineage>
</organism>
<protein>
    <submittedName>
        <fullName evidence="2">Uncharacterized protein</fullName>
    </submittedName>
</protein>
<dbReference type="EMBL" id="AC157506">
    <property type="protein sequence ID" value="ABN08571.1"/>
    <property type="molecule type" value="Genomic_DNA"/>
</dbReference>
<accession>A2Q4M2</accession>
<reference evidence="2" key="1">
    <citation type="submission" date="2005-04" db="EMBL/GenBank/DDBJ databases">
        <authorList>
            <person name="Town C.D."/>
        </authorList>
    </citation>
    <scope>NUCLEOTIDE SEQUENCE</scope>
</reference>
<feature type="coiled-coil region" evidence="1">
    <location>
        <begin position="56"/>
        <end position="83"/>
    </location>
</feature>
<evidence type="ECO:0000313" key="2">
    <source>
        <dbReference type="EMBL" id="ABN08571.1"/>
    </source>
</evidence>
<reference evidence="2" key="2">
    <citation type="submission" date="2007-03" db="EMBL/GenBank/DDBJ databases">
        <authorList>
            <consortium name="The International Medicago Genome Annotation Group"/>
        </authorList>
    </citation>
    <scope>NUCLEOTIDE SEQUENCE</scope>
</reference>
<keyword evidence="1" id="KW-0175">Coiled coil</keyword>
<gene>
    <name evidence="2" type="ORF">MtrDRAFT_AC157506g3v2</name>
</gene>
<name>A2Q4M2_MEDTR</name>